<dbReference type="AlphaFoldDB" id="A0A4U1B284"/>
<evidence type="ECO:0000313" key="3">
    <source>
        <dbReference type="Proteomes" id="UP000307999"/>
    </source>
</evidence>
<name>A0A4U1B284_9GAMM</name>
<evidence type="ECO:0000313" key="2">
    <source>
        <dbReference type="EMBL" id="TKB43726.1"/>
    </source>
</evidence>
<reference evidence="2 3" key="1">
    <citation type="submission" date="2019-04" db="EMBL/GenBank/DDBJ databases">
        <title>Thalassotalea guangxiensis sp. nov., isolated from sediment of the coastal wetland.</title>
        <authorList>
            <person name="Zheng S."/>
            <person name="Zhang D."/>
        </authorList>
    </citation>
    <scope>NUCLEOTIDE SEQUENCE [LARGE SCALE GENOMIC DNA]</scope>
    <source>
        <strain evidence="2 3">ZS-4</strain>
    </source>
</reference>
<dbReference type="EMBL" id="SWDB01000034">
    <property type="protein sequence ID" value="TKB43726.1"/>
    <property type="molecule type" value="Genomic_DNA"/>
</dbReference>
<dbReference type="InterPro" id="IPR009749">
    <property type="entry name" value="DUF1315"/>
</dbReference>
<comment type="caution">
    <text evidence="2">The sequence shown here is derived from an EMBL/GenBank/DDBJ whole genome shotgun (WGS) entry which is preliminary data.</text>
</comment>
<dbReference type="RefSeq" id="WP_136736881.1">
    <property type="nucleotide sequence ID" value="NZ_SWDB01000034.1"/>
</dbReference>
<gene>
    <name evidence="2" type="ORF">E8M12_13955</name>
</gene>
<keyword evidence="3" id="KW-1185">Reference proteome</keyword>
<sequence>MNLIEIVDSMSQEMYERMKTAAETGKWPEGTPVDEATRQSALQISMAYQARHLNSNEMMTVNAKGELVHKTKRELRAEFNSKQESETSQQQSGDDIARFRDI</sequence>
<organism evidence="2 3">
    <name type="scientific">Thalassotalea mangrovi</name>
    <dbReference type="NCBI Taxonomy" id="2572245"/>
    <lineage>
        <taxon>Bacteria</taxon>
        <taxon>Pseudomonadati</taxon>
        <taxon>Pseudomonadota</taxon>
        <taxon>Gammaproteobacteria</taxon>
        <taxon>Alteromonadales</taxon>
        <taxon>Colwelliaceae</taxon>
        <taxon>Thalassotalea</taxon>
    </lineage>
</organism>
<protein>
    <submittedName>
        <fullName evidence="2">DUF1315 family protein</fullName>
    </submittedName>
</protein>
<accession>A0A4U1B284</accession>
<dbReference type="OrthoDB" id="5616307at2"/>
<dbReference type="Proteomes" id="UP000307999">
    <property type="component" value="Unassembled WGS sequence"/>
</dbReference>
<feature type="region of interest" description="Disordered" evidence="1">
    <location>
        <begin position="76"/>
        <end position="102"/>
    </location>
</feature>
<dbReference type="Pfam" id="PF07023">
    <property type="entry name" value="DUF1315"/>
    <property type="match status" value="1"/>
</dbReference>
<feature type="compositionally biased region" description="Basic and acidic residues" evidence="1">
    <location>
        <begin position="76"/>
        <end position="85"/>
    </location>
</feature>
<evidence type="ECO:0000256" key="1">
    <source>
        <dbReference type="SAM" id="MobiDB-lite"/>
    </source>
</evidence>
<proteinExistence type="predicted"/>